<dbReference type="InterPro" id="IPR011050">
    <property type="entry name" value="Pectin_lyase_fold/virulence"/>
</dbReference>
<name>A0A4R3LGW1_9GAMM</name>
<keyword evidence="4" id="KW-1185">Reference proteome</keyword>
<feature type="signal peptide" evidence="1">
    <location>
        <begin position="1"/>
        <end position="26"/>
    </location>
</feature>
<dbReference type="InterPro" id="IPR059226">
    <property type="entry name" value="Choice_anch_Q_dom"/>
</dbReference>
<dbReference type="SUPFAM" id="SSF51126">
    <property type="entry name" value="Pectin lyase-like"/>
    <property type="match status" value="1"/>
</dbReference>
<evidence type="ECO:0000313" key="4">
    <source>
        <dbReference type="Proteomes" id="UP000294599"/>
    </source>
</evidence>
<reference evidence="3 4" key="1">
    <citation type="submission" date="2019-03" db="EMBL/GenBank/DDBJ databases">
        <title>Genomic Encyclopedia of Type Strains, Phase IV (KMG-IV): sequencing the most valuable type-strain genomes for metagenomic binning, comparative biology and taxonomic classification.</title>
        <authorList>
            <person name="Goeker M."/>
        </authorList>
    </citation>
    <scope>NUCLEOTIDE SEQUENCE [LARGE SCALE GENOMIC DNA]</scope>
    <source>
        <strain evidence="3 4">DSM 21944</strain>
    </source>
</reference>
<dbReference type="EMBL" id="SMAF01000006">
    <property type="protein sequence ID" value="TCS99272.1"/>
    <property type="molecule type" value="Genomic_DNA"/>
</dbReference>
<proteinExistence type="predicted"/>
<dbReference type="NCBIfam" id="TIGR04214">
    <property type="entry name" value="CSLREA_Nterm"/>
    <property type="match status" value="1"/>
</dbReference>
<evidence type="ECO:0000313" key="3">
    <source>
        <dbReference type="EMBL" id="TCS99272.1"/>
    </source>
</evidence>
<dbReference type="Gene3D" id="2.160.20.10">
    <property type="entry name" value="Single-stranded right-handed beta-helix, Pectin lyase-like"/>
    <property type="match status" value="1"/>
</dbReference>
<dbReference type="InterPro" id="IPR012334">
    <property type="entry name" value="Pectin_lyas_fold"/>
</dbReference>
<sequence length="492" mass="52112">MHWFNRFLRHAACVLLIALMAPAAHAAFIIVNTLDDELNNDGDCSLREAVQAANTNVAVDACTAGHNTGGGLDVILFAANLQGGEIPVSQIMVVTQALAIIGTNQHLRLTTAYRIFEVNMTNPAHKFELQNLTLSGGWTQLSELQVAGTAVQLKRAGPVKFWNVTFRNNSQSAVAHLGGALGFGSVASVTVENSRFEDNETQAASRPGYEGWGGAAMWLRGVPEVTIRYTTFRNNHHRQYGFGAALRLEDFDQARISDSVFVNNTALLQGGGALHVRGTIESVGALSVHRTTFSGNRGGSSGGDIVVDFPVRAHIVNSTFHDTKGAVQALNYGEAIINTSTFIGNDSHLGFLNGSPQGVVYLDRSVLFGSPAHPLCTASEEGTVFSGGNNRFQQGDTSCNLAPSDQGIDDPRLMPLGDYGGPVPVMLPRIDSPLIDAAGATCGTDVAIDARGLPRPVSGTGSGTPLCDVGAVEFNPDHDLILVDDIFADGFE</sequence>
<dbReference type="Proteomes" id="UP000294599">
    <property type="component" value="Unassembled WGS sequence"/>
</dbReference>
<gene>
    <name evidence="3" type="ORF">EDC25_106110</name>
</gene>
<evidence type="ECO:0000256" key="1">
    <source>
        <dbReference type="SAM" id="SignalP"/>
    </source>
</evidence>
<evidence type="ECO:0000259" key="2">
    <source>
        <dbReference type="Pfam" id="PF13229"/>
    </source>
</evidence>
<comment type="caution">
    <text evidence="3">The sequence shown here is derived from an EMBL/GenBank/DDBJ whole genome shotgun (WGS) entry which is preliminary data.</text>
</comment>
<accession>A0A4R3LGW1</accession>
<organism evidence="3 4">
    <name type="scientific">Pseudofulvimonas gallinarii</name>
    <dbReference type="NCBI Taxonomy" id="634155"/>
    <lineage>
        <taxon>Bacteria</taxon>
        <taxon>Pseudomonadati</taxon>
        <taxon>Pseudomonadota</taxon>
        <taxon>Gammaproteobacteria</taxon>
        <taxon>Lysobacterales</taxon>
        <taxon>Rhodanobacteraceae</taxon>
        <taxon>Pseudofulvimonas</taxon>
    </lineage>
</organism>
<dbReference type="InterPro" id="IPR026457">
    <property type="entry name" value="CSLREA_Nterm"/>
</dbReference>
<dbReference type="Pfam" id="PF13229">
    <property type="entry name" value="Beta_helix"/>
    <property type="match status" value="1"/>
</dbReference>
<feature type="chain" id="PRO_5020832194" evidence="1">
    <location>
        <begin position="27"/>
        <end position="492"/>
    </location>
</feature>
<dbReference type="RefSeq" id="WP_164484021.1">
    <property type="nucleotide sequence ID" value="NZ_JBHLWF010000031.1"/>
</dbReference>
<dbReference type="AlphaFoldDB" id="A0A4R3LGW1"/>
<feature type="domain" description="Right handed beta helix" evidence="2">
    <location>
        <begin position="127"/>
        <end position="297"/>
    </location>
</feature>
<protein>
    <submittedName>
        <fullName evidence="3">CSLREA domain-containing protein</fullName>
    </submittedName>
</protein>
<keyword evidence="1" id="KW-0732">Signal</keyword>
<dbReference type="InterPro" id="IPR039448">
    <property type="entry name" value="Beta_helix"/>
</dbReference>
<dbReference type="NCBIfam" id="NF041518">
    <property type="entry name" value="choice_anch_Q"/>
    <property type="match status" value="1"/>
</dbReference>